<evidence type="ECO:0000256" key="2">
    <source>
        <dbReference type="ARBA" id="ARBA00022884"/>
    </source>
</evidence>
<dbReference type="VEuPathDB" id="FungiDB:BCV72DRAFT_301451"/>
<gene>
    <name evidence="5" type="ORF">BCV71DRAFT_227441</name>
</gene>
<dbReference type="GO" id="GO:0003729">
    <property type="term" value="F:mRNA binding"/>
    <property type="evidence" value="ECO:0007669"/>
    <property type="project" value="InterPro"/>
</dbReference>
<dbReference type="CDD" id="cd12344">
    <property type="entry name" value="RRM1_SECp43_like"/>
    <property type="match status" value="1"/>
</dbReference>
<name>A0A1X0S001_RHIZD</name>
<dbReference type="InterPro" id="IPR035979">
    <property type="entry name" value="RBD_domain_sf"/>
</dbReference>
<protein>
    <submittedName>
        <fullName evidence="5">RNA-binding domain-containing protein</fullName>
    </submittedName>
</protein>
<proteinExistence type="predicted"/>
<reference evidence="5 6" key="1">
    <citation type="journal article" date="2016" name="Proc. Natl. Acad. Sci. U.S.A.">
        <title>Lipid metabolic changes in an early divergent fungus govern the establishment of a mutualistic symbiosis with endobacteria.</title>
        <authorList>
            <person name="Lastovetsky O.A."/>
            <person name="Gaspar M.L."/>
            <person name="Mondo S.J."/>
            <person name="LaButti K.M."/>
            <person name="Sandor L."/>
            <person name="Grigoriev I.V."/>
            <person name="Henry S.A."/>
            <person name="Pawlowska T.E."/>
        </authorList>
    </citation>
    <scope>NUCLEOTIDE SEQUENCE [LARGE SCALE GENOMIC DNA]</scope>
    <source>
        <strain evidence="5 6">ATCC 11559</strain>
    </source>
</reference>
<dbReference type="GO" id="GO:0005829">
    <property type="term" value="C:cytosol"/>
    <property type="evidence" value="ECO:0007669"/>
    <property type="project" value="TreeGrafter"/>
</dbReference>
<dbReference type="PANTHER" id="PTHR47640">
    <property type="entry name" value="TRNA SELENOCYSTEINE 1-ASSOCIATED PROTEIN 1-RELATED-RELATED"/>
    <property type="match status" value="1"/>
</dbReference>
<evidence type="ECO:0000259" key="4">
    <source>
        <dbReference type="PROSITE" id="PS50102"/>
    </source>
</evidence>
<dbReference type="AlphaFoldDB" id="A0A1X0S001"/>
<evidence type="ECO:0000256" key="1">
    <source>
        <dbReference type="ARBA" id="ARBA00022737"/>
    </source>
</evidence>
<dbReference type="EMBL" id="KV921351">
    <property type="protein sequence ID" value="ORE17600.1"/>
    <property type="molecule type" value="Genomic_DNA"/>
</dbReference>
<feature type="domain" description="RRM" evidence="4">
    <location>
        <begin position="213"/>
        <end position="285"/>
    </location>
</feature>
<evidence type="ECO:0000313" key="5">
    <source>
        <dbReference type="EMBL" id="ORE17600.1"/>
    </source>
</evidence>
<dbReference type="PANTHER" id="PTHR47640:SF10">
    <property type="entry name" value="TRNA SELENOCYSTEINE 1-ASSOCIATED PROTEIN 1-RELATED"/>
    <property type="match status" value="1"/>
</dbReference>
<accession>A0A1X0S001</accession>
<dbReference type="SMART" id="SM00360">
    <property type="entry name" value="RRM"/>
    <property type="match status" value="3"/>
</dbReference>
<dbReference type="OMA" id="CAEQALG"/>
<evidence type="ECO:0000313" key="6">
    <source>
        <dbReference type="Proteomes" id="UP000242381"/>
    </source>
</evidence>
<feature type="domain" description="RRM" evidence="4">
    <location>
        <begin position="13"/>
        <end position="94"/>
    </location>
</feature>
<feature type="domain" description="RRM" evidence="4">
    <location>
        <begin position="107"/>
        <end position="186"/>
    </location>
</feature>
<dbReference type="FunFam" id="3.30.70.330:FF:000159">
    <property type="entry name" value="tRNA selenocysteine 1-associated protein 1"/>
    <property type="match status" value="1"/>
</dbReference>
<feature type="non-terminal residue" evidence="5">
    <location>
        <position position="1"/>
    </location>
</feature>
<dbReference type="SUPFAM" id="SSF54928">
    <property type="entry name" value="RNA-binding domain, RBD"/>
    <property type="match status" value="2"/>
</dbReference>
<sequence>MSLPIEFSSEPKTTLWMGDLESWMDEEYIQQLWFNYLSIHVPVKLIRDKKTTLSAGYAFIDFSSYDIAQMILDRFNGVLLPNSNKSFKLSWASGGLVDRRQDNQKEYSLFIGDLDYNATKDDVLFIFKSRYPTCKSVRVMTDYDTGLSRGYGFVRFTDPLEQQRALVEMQGQVIGSRAIRISFATPKKSTSQVSSLITTPTDSPLLQHQDTNTTVFIGGLSVPITEDQLRQYFTPFGVIVYVKIPQGKGCGFVQYTTRSSAELAIQQMNGYQIGNSNIRLSWGTRNHQKQADPSYFSLQRQKKAYSYWMDHQIYTL</sequence>
<organism evidence="5 6">
    <name type="scientific">Rhizopus microsporus</name>
    <dbReference type="NCBI Taxonomy" id="58291"/>
    <lineage>
        <taxon>Eukaryota</taxon>
        <taxon>Fungi</taxon>
        <taxon>Fungi incertae sedis</taxon>
        <taxon>Mucoromycota</taxon>
        <taxon>Mucoromycotina</taxon>
        <taxon>Mucoromycetes</taxon>
        <taxon>Mucorales</taxon>
        <taxon>Mucorineae</taxon>
        <taxon>Rhizopodaceae</taxon>
        <taxon>Rhizopus</taxon>
    </lineage>
</organism>
<dbReference type="InterPro" id="IPR050825">
    <property type="entry name" value="RBM42_RBP45_47-like"/>
</dbReference>
<dbReference type="InterPro" id="IPR012677">
    <property type="entry name" value="Nucleotide-bd_a/b_plait_sf"/>
</dbReference>
<keyword evidence="2 3" id="KW-0694">RNA-binding</keyword>
<dbReference type="PROSITE" id="PS50102">
    <property type="entry name" value="RRM"/>
    <property type="match status" value="3"/>
</dbReference>
<dbReference type="InterPro" id="IPR000504">
    <property type="entry name" value="RRM_dom"/>
</dbReference>
<dbReference type="GO" id="GO:0006376">
    <property type="term" value="P:mRNA splice site recognition"/>
    <property type="evidence" value="ECO:0007669"/>
    <property type="project" value="TreeGrafter"/>
</dbReference>
<dbReference type="Pfam" id="PF00076">
    <property type="entry name" value="RRM_1"/>
    <property type="match status" value="3"/>
</dbReference>
<dbReference type="Gene3D" id="3.30.70.330">
    <property type="match status" value="3"/>
</dbReference>
<evidence type="ECO:0000256" key="3">
    <source>
        <dbReference type="PROSITE-ProRule" id="PRU00176"/>
    </source>
</evidence>
<keyword evidence="1" id="KW-0677">Repeat</keyword>
<dbReference type="Proteomes" id="UP000242381">
    <property type="component" value="Unassembled WGS sequence"/>
</dbReference>
<dbReference type="FunFam" id="3.30.70.330:FF:000405">
    <property type="entry name" value="polyadenylate-binding protein RBP45"/>
    <property type="match status" value="1"/>
</dbReference>